<sequence>MTSFEWQKSSYSAANNNCVEVRTVNGLVELRESDDGEIIVRTTPAKFAKFLQGAKAGEFDHHGDFAS</sequence>
<reference evidence="3" key="1">
    <citation type="journal article" date="2019" name="Int. J. Syst. Evol. Microbiol.">
        <title>The Global Catalogue of Microorganisms (GCM) 10K type strain sequencing project: providing services to taxonomists for standard genome sequencing and annotation.</title>
        <authorList>
            <consortium name="The Broad Institute Genomics Platform"/>
            <consortium name="The Broad Institute Genome Sequencing Center for Infectious Disease"/>
            <person name="Wu L."/>
            <person name="Ma J."/>
        </authorList>
    </citation>
    <scope>NUCLEOTIDE SEQUENCE [LARGE SCALE GENOMIC DNA]</scope>
    <source>
        <strain evidence="3">JCM 7356</strain>
    </source>
</reference>
<dbReference type="InterPro" id="IPR007278">
    <property type="entry name" value="DUF397"/>
</dbReference>
<comment type="caution">
    <text evidence="2">The sequence shown here is derived from an EMBL/GenBank/DDBJ whole genome shotgun (WGS) entry which is preliminary data.</text>
</comment>
<gene>
    <name evidence="2" type="ORF">GCM10010430_62540</name>
</gene>
<accession>A0ABP5RND5</accession>
<name>A0ABP5RND5_9ACTN</name>
<dbReference type="RefSeq" id="WP_344639899.1">
    <property type="nucleotide sequence ID" value="NZ_BAAATR010000037.1"/>
</dbReference>
<organism evidence="2 3">
    <name type="scientific">Kitasatospora cystarginea</name>
    <dbReference type="NCBI Taxonomy" id="58350"/>
    <lineage>
        <taxon>Bacteria</taxon>
        <taxon>Bacillati</taxon>
        <taxon>Actinomycetota</taxon>
        <taxon>Actinomycetes</taxon>
        <taxon>Kitasatosporales</taxon>
        <taxon>Streptomycetaceae</taxon>
        <taxon>Kitasatospora</taxon>
    </lineage>
</organism>
<evidence type="ECO:0000259" key="1">
    <source>
        <dbReference type="Pfam" id="PF04149"/>
    </source>
</evidence>
<feature type="domain" description="DUF397" evidence="1">
    <location>
        <begin position="5"/>
        <end position="55"/>
    </location>
</feature>
<evidence type="ECO:0000313" key="3">
    <source>
        <dbReference type="Proteomes" id="UP001500305"/>
    </source>
</evidence>
<proteinExistence type="predicted"/>
<dbReference type="Pfam" id="PF04149">
    <property type="entry name" value="DUF397"/>
    <property type="match status" value="1"/>
</dbReference>
<protein>
    <submittedName>
        <fullName evidence="2">DUF397 domain-containing protein</fullName>
    </submittedName>
</protein>
<dbReference type="EMBL" id="BAAATR010000037">
    <property type="protein sequence ID" value="GAA2268691.1"/>
    <property type="molecule type" value="Genomic_DNA"/>
</dbReference>
<dbReference type="Proteomes" id="UP001500305">
    <property type="component" value="Unassembled WGS sequence"/>
</dbReference>
<evidence type="ECO:0000313" key="2">
    <source>
        <dbReference type="EMBL" id="GAA2268691.1"/>
    </source>
</evidence>
<keyword evidence="3" id="KW-1185">Reference proteome</keyword>